<evidence type="ECO:0000256" key="5">
    <source>
        <dbReference type="ARBA" id="ARBA00022741"/>
    </source>
</evidence>
<dbReference type="PROSITE" id="PS00108">
    <property type="entry name" value="PROTEIN_KINASE_ST"/>
    <property type="match status" value="1"/>
</dbReference>
<dbReference type="PANTHER" id="PTHR24348">
    <property type="entry name" value="SERINE/THREONINE-PROTEIN KINASE UNC-51-RELATED"/>
    <property type="match status" value="1"/>
</dbReference>
<reference evidence="14" key="2">
    <citation type="submission" date="2015-01" db="EMBL/GenBank/DDBJ databases">
        <title>Evolutionary Origins and Diversification of the Mycorrhizal Mutualists.</title>
        <authorList>
            <consortium name="DOE Joint Genome Institute"/>
            <consortium name="Mycorrhizal Genomics Consortium"/>
            <person name="Kohler A."/>
            <person name="Kuo A."/>
            <person name="Nagy L.G."/>
            <person name="Floudas D."/>
            <person name="Copeland A."/>
            <person name="Barry K.W."/>
            <person name="Cichocki N."/>
            <person name="Veneault-Fourrey C."/>
            <person name="LaButti K."/>
            <person name="Lindquist E.A."/>
            <person name="Lipzen A."/>
            <person name="Lundell T."/>
            <person name="Morin E."/>
            <person name="Murat C."/>
            <person name="Riley R."/>
            <person name="Ohm R."/>
            <person name="Sun H."/>
            <person name="Tunlid A."/>
            <person name="Henrissat B."/>
            <person name="Grigoriev I.V."/>
            <person name="Hibbett D.S."/>
            <person name="Martin F."/>
        </authorList>
    </citation>
    <scope>NUCLEOTIDE SEQUENCE [LARGE SCALE GENOMIC DNA]</scope>
    <source>
        <strain evidence="14">Zn</strain>
    </source>
</reference>
<dbReference type="EC" id="2.7.11.1" evidence="2"/>
<dbReference type="GO" id="GO:0034727">
    <property type="term" value="P:piecemeal microautophagy of the nucleus"/>
    <property type="evidence" value="ECO:0007669"/>
    <property type="project" value="TreeGrafter"/>
</dbReference>
<dbReference type="OrthoDB" id="4062651at2759"/>
<evidence type="ECO:0000259" key="12">
    <source>
        <dbReference type="PROSITE" id="PS50011"/>
    </source>
</evidence>
<dbReference type="GO" id="GO:0042594">
    <property type="term" value="P:response to starvation"/>
    <property type="evidence" value="ECO:0007669"/>
    <property type="project" value="TreeGrafter"/>
</dbReference>
<evidence type="ECO:0000256" key="1">
    <source>
        <dbReference type="ARBA" id="ARBA00004623"/>
    </source>
</evidence>
<dbReference type="GO" id="GO:0000045">
    <property type="term" value="P:autophagosome assembly"/>
    <property type="evidence" value="ECO:0007669"/>
    <property type="project" value="TreeGrafter"/>
</dbReference>
<reference evidence="13 14" key="1">
    <citation type="submission" date="2014-04" db="EMBL/GenBank/DDBJ databases">
        <authorList>
            <consortium name="DOE Joint Genome Institute"/>
            <person name="Kuo A."/>
            <person name="Martino E."/>
            <person name="Perotto S."/>
            <person name="Kohler A."/>
            <person name="Nagy L.G."/>
            <person name="Floudas D."/>
            <person name="Copeland A."/>
            <person name="Barry K.W."/>
            <person name="Cichocki N."/>
            <person name="Veneault-Fourrey C."/>
            <person name="LaButti K."/>
            <person name="Lindquist E.A."/>
            <person name="Lipzen A."/>
            <person name="Lundell T."/>
            <person name="Morin E."/>
            <person name="Murat C."/>
            <person name="Sun H."/>
            <person name="Tunlid A."/>
            <person name="Henrissat B."/>
            <person name="Grigoriev I.V."/>
            <person name="Hibbett D.S."/>
            <person name="Martin F."/>
            <person name="Nordberg H.P."/>
            <person name="Cantor M.N."/>
            <person name="Hua S.X."/>
        </authorList>
    </citation>
    <scope>NUCLEOTIDE SEQUENCE [LARGE SCALE GENOMIC DNA]</scope>
    <source>
        <strain evidence="13 14">Zn</strain>
    </source>
</reference>
<feature type="domain" description="Protein kinase" evidence="12">
    <location>
        <begin position="1"/>
        <end position="227"/>
    </location>
</feature>
<evidence type="ECO:0000256" key="2">
    <source>
        <dbReference type="ARBA" id="ARBA00012513"/>
    </source>
</evidence>
<evidence type="ECO:0000256" key="6">
    <source>
        <dbReference type="ARBA" id="ARBA00022777"/>
    </source>
</evidence>
<evidence type="ECO:0000313" key="14">
    <source>
        <dbReference type="Proteomes" id="UP000054321"/>
    </source>
</evidence>
<evidence type="ECO:0000256" key="3">
    <source>
        <dbReference type="ARBA" id="ARBA00022527"/>
    </source>
</evidence>
<evidence type="ECO:0000256" key="7">
    <source>
        <dbReference type="ARBA" id="ARBA00022840"/>
    </source>
</evidence>
<evidence type="ECO:0000256" key="9">
    <source>
        <dbReference type="ARBA" id="ARBA00030237"/>
    </source>
</evidence>
<dbReference type="GO" id="GO:0000422">
    <property type="term" value="P:autophagy of mitochondrion"/>
    <property type="evidence" value="ECO:0007669"/>
    <property type="project" value="TreeGrafter"/>
</dbReference>
<dbReference type="PROSITE" id="PS50011">
    <property type="entry name" value="PROTEIN_KINASE_DOM"/>
    <property type="match status" value="1"/>
</dbReference>
<comment type="catalytic activity">
    <reaction evidence="11">
        <text>L-seryl-[protein] + ATP = O-phospho-L-seryl-[protein] + ADP + H(+)</text>
        <dbReference type="Rhea" id="RHEA:17989"/>
        <dbReference type="Rhea" id="RHEA-COMP:9863"/>
        <dbReference type="Rhea" id="RHEA-COMP:11604"/>
        <dbReference type="ChEBI" id="CHEBI:15378"/>
        <dbReference type="ChEBI" id="CHEBI:29999"/>
        <dbReference type="ChEBI" id="CHEBI:30616"/>
        <dbReference type="ChEBI" id="CHEBI:83421"/>
        <dbReference type="ChEBI" id="CHEBI:456216"/>
        <dbReference type="EC" id="2.7.11.1"/>
    </reaction>
</comment>
<dbReference type="GO" id="GO:0010506">
    <property type="term" value="P:regulation of autophagy"/>
    <property type="evidence" value="ECO:0007669"/>
    <property type="project" value="InterPro"/>
</dbReference>
<dbReference type="Proteomes" id="UP000054321">
    <property type="component" value="Unassembled WGS sequence"/>
</dbReference>
<dbReference type="InterPro" id="IPR000719">
    <property type="entry name" value="Prot_kinase_dom"/>
</dbReference>
<evidence type="ECO:0000313" key="13">
    <source>
        <dbReference type="EMBL" id="KIN03124.1"/>
    </source>
</evidence>
<keyword evidence="8" id="KW-0072">Autophagy</keyword>
<evidence type="ECO:0000256" key="8">
    <source>
        <dbReference type="ARBA" id="ARBA00023006"/>
    </source>
</evidence>
<dbReference type="GO" id="GO:0005524">
    <property type="term" value="F:ATP binding"/>
    <property type="evidence" value="ECO:0007669"/>
    <property type="project" value="UniProtKB-KW"/>
</dbReference>
<evidence type="ECO:0000256" key="11">
    <source>
        <dbReference type="ARBA" id="ARBA00048679"/>
    </source>
</evidence>
<evidence type="ECO:0000256" key="10">
    <source>
        <dbReference type="ARBA" id="ARBA00047899"/>
    </source>
</evidence>
<gene>
    <name evidence="13" type="ORF">OIDMADRAFT_195731</name>
</gene>
<dbReference type="STRING" id="913774.A0A0C3CVX8"/>
<dbReference type="GO" id="GO:0005829">
    <property type="term" value="C:cytosol"/>
    <property type="evidence" value="ECO:0007669"/>
    <property type="project" value="TreeGrafter"/>
</dbReference>
<dbReference type="Pfam" id="PF00069">
    <property type="entry name" value="Pkinase"/>
    <property type="match status" value="1"/>
</dbReference>
<keyword evidence="5" id="KW-0547">Nucleotide-binding</keyword>
<keyword evidence="6" id="KW-0418">Kinase</keyword>
<dbReference type="EMBL" id="KN832874">
    <property type="protein sequence ID" value="KIN03124.1"/>
    <property type="molecule type" value="Genomic_DNA"/>
</dbReference>
<keyword evidence="7" id="KW-0067">ATP-binding</keyword>
<evidence type="ECO:0000256" key="4">
    <source>
        <dbReference type="ARBA" id="ARBA00022679"/>
    </source>
</evidence>
<dbReference type="Gene3D" id="1.10.510.10">
    <property type="entry name" value="Transferase(Phosphotransferase) domain 1"/>
    <property type="match status" value="1"/>
</dbReference>
<dbReference type="SMART" id="SM00220">
    <property type="entry name" value="S_TKc"/>
    <property type="match status" value="1"/>
</dbReference>
<sequence length="261" mass="29624">MNELKILKRLHHNHCVASYTDPKYFGIIMAPVAEYDLATFYDIVTSENVALLRSFFGCLANALNFLHEAKIRHRDIKPQNILVNAPNVYLTDFGISLDWENMSRSTTTQDTAKSMLYCAPEVARYEKRNTSADIWSLGCVFLEMFTIIKGKTVEEQRSFFRSRSDNVRFFENISSCKQWMIQTREIEPCSPSDVLMSEIVLEMLQENADDRILASVLANRISRHSEPGSMDSNPLCGDCCAGDTSSISDSGSDRDPLEDFD</sequence>
<dbReference type="GO" id="GO:0005776">
    <property type="term" value="C:autophagosome"/>
    <property type="evidence" value="ECO:0007669"/>
    <property type="project" value="TreeGrafter"/>
</dbReference>
<proteinExistence type="predicted"/>
<organism evidence="13 14">
    <name type="scientific">Oidiodendron maius (strain Zn)</name>
    <dbReference type="NCBI Taxonomy" id="913774"/>
    <lineage>
        <taxon>Eukaryota</taxon>
        <taxon>Fungi</taxon>
        <taxon>Dikarya</taxon>
        <taxon>Ascomycota</taxon>
        <taxon>Pezizomycotina</taxon>
        <taxon>Leotiomycetes</taxon>
        <taxon>Leotiomycetes incertae sedis</taxon>
        <taxon>Myxotrichaceae</taxon>
        <taxon>Oidiodendron</taxon>
    </lineage>
</organism>
<dbReference type="AlphaFoldDB" id="A0A0C3CVX8"/>
<dbReference type="InterPro" id="IPR008271">
    <property type="entry name" value="Ser/Thr_kinase_AS"/>
</dbReference>
<dbReference type="GO" id="GO:0061709">
    <property type="term" value="P:reticulophagy"/>
    <property type="evidence" value="ECO:0007669"/>
    <property type="project" value="TreeGrafter"/>
</dbReference>
<keyword evidence="3" id="KW-0723">Serine/threonine-protein kinase</keyword>
<keyword evidence="4" id="KW-0808">Transferase</keyword>
<dbReference type="HOGENOM" id="CLU_041948_0_0_1"/>
<dbReference type="GO" id="GO:0004674">
    <property type="term" value="F:protein serine/threonine kinase activity"/>
    <property type="evidence" value="ECO:0007669"/>
    <property type="project" value="UniProtKB-KW"/>
</dbReference>
<dbReference type="CDD" id="cd00180">
    <property type="entry name" value="PKc"/>
    <property type="match status" value="1"/>
</dbReference>
<dbReference type="SUPFAM" id="SSF56112">
    <property type="entry name" value="Protein kinase-like (PK-like)"/>
    <property type="match status" value="1"/>
</dbReference>
<name>A0A0C3CVX8_OIDMZ</name>
<dbReference type="PANTHER" id="PTHR24348:SF22">
    <property type="entry name" value="NON-SPECIFIC SERINE_THREONINE PROTEIN KINASE"/>
    <property type="match status" value="1"/>
</dbReference>
<dbReference type="InterPro" id="IPR045269">
    <property type="entry name" value="Atg1-like"/>
</dbReference>
<accession>A0A0C3CVX8</accession>
<dbReference type="InterPro" id="IPR011009">
    <property type="entry name" value="Kinase-like_dom_sf"/>
</dbReference>
<protein>
    <recommendedName>
        <fullName evidence="2">non-specific serine/threonine protein kinase</fullName>
        <ecNumber evidence="2">2.7.11.1</ecNumber>
    </recommendedName>
    <alternativeName>
        <fullName evidence="9">Autophagy-related protein 1</fullName>
    </alternativeName>
</protein>
<comment type="catalytic activity">
    <reaction evidence="10">
        <text>L-threonyl-[protein] + ATP = O-phospho-L-threonyl-[protein] + ADP + H(+)</text>
        <dbReference type="Rhea" id="RHEA:46608"/>
        <dbReference type="Rhea" id="RHEA-COMP:11060"/>
        <dbReference type="Rhea" id="RHEA-COMP:11605"/>
        <dbReference type="ChEBI" id="CHEBI:15378"/>
        <dbReference type="ChEBI" id="CHEBI:30013"/>
        <dbReference type="ChEBI" id="CHEBI:30616"/>
        <dbReference type="ChEBI" id="CHEBI:61977"/>
        <dbReference type="ChEBI" id="CHEBI:456216"/>
        <dbReference type="EC" id="2.7.11.1"/>
    </reaction>
</comment>
<dbReference type="InParanoid" id="A0A0C3CVX8"/>
<keyword evidence="14" id="KW-1185">Reference proteome</keyword>
<comment type="subcellular location">
    <subcellularLocation>
        <location evidence="1">Preautophagosomal structure membrane</location>
        <topology evidence="1">Peripheral membrane protein</topology>
    </subcellularLocation>
</comment>
<dbReference type="GO" id="GO:0034045">
    <property type="term" value="C:phagophore assembly site membrane"/>
    <property type="evidence" value="ECO:0007669"/>
    <property type="project" value="UniProtKB-SubCell"/>
</dbReference>